<organism evidence="3 4">
    <name type="scientific">Enterococcus raffinosus</name>
    <dbReference type="NCBI Taxonomy" id="71452"/>
    <lineage>
        <taxon>Bacteria</taxon>
        <taxon>Bacillati</taxon>
        <taxon>Bacillota</taxon>
        <taxon>Bacilli</taxon>
        <taxon>Lactobacillales</taxon>
        <taxon>Enterococcaceae</taxon>
        <taxon>Enterococcus</taxon>
    </lineage>
</organism>
<sequence length="673" mass="75277">WRGGFVFFLSCSSLPVHAVSGSDNGFNAVSDSSTSRSSNSVSVSSDSETTASSADRQKDSDSDSESVEEINESIEKETGLNLEKPSDDPILSDSVSDATLKEIERIKKLEESENTKEDTIFDKLKAYILPAIEPLSISWSSPSSVNHSKGGYISGYFKNWSVYGTVSVDDWTAKMQIAYNFDMILAQCQKSFSALEKNESKIATEMYHLNDAVNGRVDRINTRLETAEGSISNVQTSLNNAGSKINELYQLHNLQEASLESKAAKINELYRFHNSQQGSIDSHDAKINQLYQLRNEHQKILERHSESLNSAGEKINQLYSLNNDQGVVLGKHTASINQLYQLRDEHQKVLERHSASLNSAGEKIDELYQLNSDQGVVLGRHTASINQLYQLHNTQQESLDSHSALLTSHSASILQLYQLHNAQQESIDLLKTELLGVIAAIVKASSDNVGLWDAEHYDGGSVSEGDGKAVRLFKNQFQGLKTHYAAIMRTYFDMDDKESAIYRLRYSIVAGFEETKDLLSEWFTTLLESQNTMNKFLKVITDWLQIQNNQLNTVHDDLVSLLASQNTINTNLSSIISYLALQEEHFKTCEIYFQFIISWLADIFDKIGSEDNGGWIKELIKTLGSLLETAIKTLGTLLETAIREVSDLLKKLLNFLDGLIDDLLHLIVPENLD</sequence>
<evidence type="ECO:0000256" key="1">
    <source>
        <dbReference type="SAM" id="MobiDB-lite"/>
    </source>
</evidence>
<protein>
    <submittedName>
        <fullName evidence="3">Uncharacterized protein</fullName>
    </submittedName>
</protein>
<evidence type="ECO:0000256" key="2">
    <source>
        <dbReference type="SAM" id="SignalP"/>
    </source>
</evidence>
<feature type="region of interest" description="Disordered" evidence="1">
    <location>
        <begin position="25"/>
        <end position="94"/>
    </location>
</feature>
<feature type="non-terminal residue" evidence="3">
    <location>
        <position position="673"/>
    </location>
</feature>
<dbReference type="RefSeq" id="WP_311880586.1">
    <property type="nucleotide sequence ID" value="NZ_JARPXL010000068.1"/>
</dbReference>
<dbReference type="EMBL" id="JARPXL010000068">
    <property type="protein sequence ID" value="MDT2546905.1"/>
    <property type="molecule type" value="Genomic_DNA"/>
</dbReference>
<evidence type="ECO:0000313" key="3">
    <source>
        <dbReference type="EMBL" id="MDT2546905.1"/>
    </source>
</evidence>
<proteinExistence type="predicted"/>
<feature type="chain" id="PRO_5043600314" evidence="2">
    <location>
        <begin position="19"/>
        <end position="673"/>
    </location>
</feature>
<accession>A0AAW8TGG4</accession>
<feature type="non-terminal residue" evidence="3">
    <location>
        <position position="1"/>
    </location>
</feature>
<feature type="compositionally biased region" description="Acidic residues" evidence="1">
    <location>
        <begin position="62"/>
        <end position="72"/>
    </location>
</feature>
<dbReference type="Proteomes" id="UP001254770">
    <property type="component" value="Unassembled WGS sequence"/>
</dbReference>
<gene>
    <name evidence="3" type="ORF">P7D69_21495</name>
</gene>
<keyword evidence="2" id="KW-0732">Signal</keyword>
<dbReference type="AlphaFoldDB" id="A0AAW8TGG4"/>
<reference evidence="3" key="1">
    <citation type="submission" date="2023-03" db="EMBL/GenBank/DDBJ databases">
        <authorList>
            <person name="Shen W."/>
            <person name="Cai J."/>
        </authorList>
    </citation>
    <scope>NUCLEOTIDE SEQUENCE</scope>
    <source>
        <strain evidence="3">Y15</strain>
    </source>
</reference>
<feature type="compositionally biased region" description="Low complexity" evidence="1">
    <location>
        <begin position="28"/>
        <end position="54"/>
    </location>
</feature>
<feature type="signal peptide" evidence="2">
    <location>
        <begin position="1"/>
        <end position="18"/>
    </location>
</feature>
<evidence type="ECO:0000313" key="4">
    <source>
        <dbReference type="Proteomes" id="UP001254770"/>
    </source>
</evidence>
<comment type="caution">
    <text evidence="3">The sequence shown here is derived from an EMBL/GenBank/DDBJ whole genome shotgun (WGS) entry which is preliminary data.</text>
</comment>
<name>A0AAW8TGG4_9ENTE</name>